<dbReference type="RefSeq" id="WP_281481686.1">
    <property type="nucleotide sequence ID" value="NZ_CP124543.1"/>
</dbReference>
<evidence type="ECO:0000313" key="1">
    <source>
        <dbReference type="EMBL" id="WGV24364.1"/>
    </source>
</evidence>
<proteinExistence type="predicted"/>
<keyword evidence="2" id="KW-1185">Reference proteome</keyword>
<accession>A0AAJ6NPL4</accession>
<protein>
    <submittedName>
        <fullName evidence="1">Uncharacterized protein</fullName>
    </submittedName>
</protein>
<evidence type="ECO:0000313" key="2">
    <source>
        <dbReference type="Proteomes" id="UP001223520"/>
    </source>
</evidence>
<dbReference type="Proteomes" id="UP001223520">
    <property type="component" value="Chromosome"/>
</dbReference>
<organism evidence="1 2">
    <name type="scientific">Halotia branconii CENA392</name>
    <dbReference type="NCBI Taxonomy" id="1539056"/>
    <lineage>
        <taxon>Bacteria</taxon>
        <taxon>Bacillati</taxon>
        <taxon>Cyanobacteriota</taxon>
        <taxon>Cyanophyceae</taxon>
        <taxon>Nostocales</taxon>
        <taxon>Nodulariaceae</taxon>
        <taxon>Halotia</taxon>
    </lineage>
</organism>
<gene>
    <name evidence="1" type="ORF">QI031_21610</name>
</gene>
<dbReference type="AlphaFoldDB" id="A0AAJ6NPL4"/>
<reference evidence="1 2" key="1">
    <citation type="journal article" date="2023" name="Limnol Oceanogr Lett">
        <title>Environmental adaptations by the intertidal Antarctic cyanobacterium Halotia branconii CENA392 as revealed using long-read genome sequencing.</title>
        <authorList>
            <person name="Dextro R.B."/>
            <person name="Delbaje E."/>
            <person name="Freitas P.N.N."/>
            <person name="Geraldes V."/>
            <person name="Pinto E."/>
            <person name="Long P.F."/>
            <person name="Fiore M.F."/>
        </authorList>
    </citation>
    <scope>NUCLEOTIDE SEQUENCE [LARGE SCALE GENOMIC DNA]</scope>
    <source>
        <strain evidence="1 2">CENA392</strain>
    </source>
</reference>
<dbReference type="KEGG" id="hbq:QI031_21610"/>
<sequence>MAKILIYDFHFNHVETLMYDLTPAQVKTLFGGFPYARVLSVHDGINRKEFEYHGVGSSHDNNFNSIDNSDKVSIWA</sequence>
<name>A0AAJ6NPL4_9CYAN</name>
<dbReference type="EMBL" id="CP124543">
    <property type="protein sequence ID" value="WGV24364.1"/>
    <property type="molecule type" value="Genomic_DNA"/>
</dbReference>